<keyword evidence="4" id="KW-1185">Reference proteome</keyword>
<feature type="transmembrane region" description="Helical" evidence="1">
    <location>
        <begin position="91"/>
        <end position="117"/>
    </location>
</feature>
<feature type="transmembrane region" description="Helical" evidence="1">
    <location>
        <begin position="138"/>
        <end position="159"/>
    </location>
</feature>
<reference evidence="3 4" key="1">
    <citation type="submission" date="2021-03" db="EMBL/GenBank/DDBJ databases">
        <title>Genomic Encyclopedia of Type Strains, Phase IV (KMG-IV): sequencing the most valuable type-strain genomes for metagenomic binning, comparative biology and taxonomic classification.</title>
        <authorList>
            <person name="Goeker M."/>
        </authorList>
    </citation>
    <scope>NUCLEOTIDE SEQUENCE [LARGE SCALE GENOMIC DNA]</scope>
    <source>
        <strain evidence="3 4">DSM 21292</strain>
    </source>
</reference>
<evidence type="ECO:0000313" key="4">
    <source>
        <dbReference type="Proteomes" id="UP000810207"/>
    </source>
</evidence>
<dbReference type="EMBL" id="JAGIKV010000042">
    <property type="protein sequence ID" value="MBP2249558.1"/>
    <property type="molecule type" value="Genomic_DNA"/>
</dbReference>
<name>A0ABS4S357_PAEXY</name>
<evidence type="ECO:0000256" key="1">
    <source>
        <dbReference type="SAM" id="Phobius"/>
    </source>
</evidence>
<dbReference type="GO" id="GO:0008233">
    <property type="term" value="F:peptidase activity"/>
    <property type="evidence" value="ECO:0007669"/>
    <property type="project" value="UniProtKB-KW"/>
</dbReference>
<dbReference type="InterPro" id="IPR042150">
    <property type="entry name" value="MmRce1-like"/>
</dbReference>
<evidence type="ECO:0000313" key="3">
    <source>
        <dbReference type="EMBL" id="MBP2249558.1"/>
    </source>
</evidence>
<dbReference type="Pfam" id="PF02517">
    <property type="entry name" value="Rce1-like"/>
    <property type="match status" value="1"/>
</dbReference>
<gene>
    <name evidence="3" type="ORF">J2Z28_006255</name>
</gene>
<keyword evidence="3" id="KW-0378">Hydrolase</keyword>
<accession>A0ABS4S357</accession>
<feature type="domain" description="CAAX prenyl protease 2/Lysostaphin resistance protein A-like" evidence="2">
    <location>
        <begin position="104"/>
        <end position="206"/>
    </location>
</feature>
<dbReference type="PANTHER" id="PTHR35797:SF1">
    <property type="entry name" value="PROTEASE"/>
    <property type="match status" value="1"/>
</dbReference>
<keyword evidence="1" id="KW-0472">Membrane</keyword>
<feature type="transmembrane region" description="Helical" evidence="1">
    <location>
        <begin position="165"/>
        <end position="183"/>
    </location>
</feature>
<proteinExistence type="predicted"/>
<feature type="transmembrane region" description="Helical" evidence="1">
    <location>
        <begin position="190"/>
        <end position="208"/>
    </location>
</feature>
<keyword evidence="1" id="KW-0812">Transmembrane</keyword>
<protein>
    <submittedName>
        <fullName evidence="3">Membrane protease YdiL (CAAX protease family)</fullName>
    </submittedName>
</protein>
<dbReference type="GO" id="GO:0006508">
    <property type="term" value="P:proteolysis"/>
    <property type="evidence" value="ECO:0007669"/>
    <property type="project" value="UniProtKB-KW"/>
</dbReference>
<organism evidence="3 4">
    <name type="scientific">Paenibacillus xylanexedens</name>
    <dbReference type="NCBI Taxonomy" id="528191"/>
    <lineage>
        <taxon>Bacteria</taxon>
        <taxon>Bacillati</taxon>
        <taxon>Bacillota</taxon>
        <taxon>Bacilli</taxon>
        <taxon>Bacillales</taxon>
        <taxon>Paenibacillaceae</taxon>
        <taxon>Paenibacillus</taxon>
    </lineage>
</organism>
<evidence type="ECO:0000259" key="2">
    <source>
        <dbReference type="Pfam" id="PF02517"/>
    </source>
</evidence>
<comment type="caution">
    <text evidence="3">The sequence shown here is derived from an EMBL/GenBank/DDBJ whole genome shotgun (WGS) entry which is preliminary data.</text>
</comment>
<feature type="transmembrane region" description="Helical" evidence="1">
    <location>
        <begin position="220"/>
        <end position="242"/>
    </location>
</feature>
<dbReference type="Proteomes" id="UP000810207">
    <property type="component" value="Unassembled WGS sequence"/>
</dbReference>
<keyword evidence="1" id="KW-1133">Transmembrane helix</keyword>
<dbReference type="InterPro" id="IPR003675">
    <property type="entry name" value="Rce1/LyrA-like_dom"/>
</dbReference>
<dbReference type="PANTHER" id="PTHR35797">
    <property type="entry name" value="PROTEASE-RELATED"/>
    <property type="match status" value="1"/>
</dbReference>
<sequence length="252" mass="27755">MLIPLTIISYVLALNVSPVFGLLLMWTPGLSSIFARIVLHEGFSDISLRIGGKRTLKAIPFVLLLPVIIGLCAYGFAWLTGLVDYVKSGDVFVFSLVSSIIYQMFVGTAIGIISSAGEELGWRGYMLTRLIKARVPKPILTSGLIWGAWHIPAILLGNYYSGPSLALSIVLFLITISSFNFIISHLRLSTGSIWPAILLHASWNAIIQDAFDEATKGENVFLWTGESGILVAFVMLIATWIFSRKSDYKQRI</sequence>
<keyword evidence="3" id="KW-0645">Protease</keyword>
<feature type="transmembrane region" description="Helical" evidence="1">
    <location>
        <begin position="59"/>
        <end position="79"/>
    </location>
</feature>